<keyword evidence="2 7" id="KW-0479">Metal-binding</keyword>
<evidence type="ECO:0000259" key="8">
    <source>
        <dbReference type="Pfam" id="PF01979"/>
    </source>
</evidence>
<dbReference type="PANTHER" id="PTHR42752">
    <property type="entry name" value="IMIDAZOLONEPROPIONASE"/>
    <property type="match status" value="1"/>
</dbReference>
<evidence type="ECO:0000256" key="7">
    <source>
        <dbReference type="HAMAP-Rule" id="MF_00372"/>
    </source>
</evidence>
<dbReference type="GO" id="GO:0005737">
    <property type="term" value="C:cytoplasm"/>
    <property type="evidence" value="ECO:0007669"/>
    <property type="project" value="UniProtKB-SubCell"/>
</dbReference>
<feature type="binding site" evidence="7">
    <location>
        <position position="149"/>
    </location>
    <ligand>
        <name>4-imidazolone-5-propanoate</name>
        <dbReference type="ChEBI" id="CHEBI:77893"/>
    </ligand>
</feature>
<dbReference type="InterPro" id="IPR011059">
    <property type="entry name" value="Metal-dep_hydrolase_composite"/>
</dbReference>
<feature type="binding site" evidence="7">
    <location>
        <position position="77"/>
    </location>
    <ligand>
        <name>Zn(2+)</name>
        <dbReference type="ChEBI" id="CHEBI:29105"/>
    </ligand>
</feature>
<dbReference type="GO" id="GO:0019556">
    <property type="term" value="P:L-histidine catabolic process to glutamate and formamide"/>
    <property type="evidence" value="ECO:0007669"/>
    <property type="project" value="UniProtKB-UniRule"/>
</dbReference>
<dbReference type="HAMAP" id="MF_00372">
    <property type="entry name" value="HutI"/>
    <property type="match status" value="1"/>
</dbReference>
<proteinExistence type="inferred from homology"/>
<sequence length="412" mass="45510">MDVLLTDIKQLVQVREGQETPLRGEEMKQLPLLENAFLLVSEGRIAAYGPMEQCPGLEIPRKSLAGRAVLPGWCDSHTHLVYAGNRSGEFVDRIKGLSYAEIAEKGGGILQSAKLLEKTEEDELYRQSAQRLEEIMTLGTTAVEIKSGYGLTPEAELKMLRVIRRLKENYPVEVRATFLAAHALPLEFKENKSAFVDLMLEEVLPEVVKEGLADYIDLFCEKGYFDLDDTERVIQVGQEYGLAAKIHVNQFHAFGGVQKAVEGRALTVDHLEELREEDVKSLQASDTLAVALPGCSHFLSIPYTPVKRLMEAGVPLVLATDYNPGSAPSGNMSFVVSLACVKMQMTPEEAINAATLNGAFAMGLEKEVGSISLGKKANLLVTRPLESYAEIPYRFAHNLVEEVYIQGEIWNP</sequence>
<protein>
    <recommendedName>
        <fullName evidence="1 7">Imidazolonepropionase</fullName>
        <ecNumber evidence="1 7">3.5.2.7</ecNumber>
    </recommendedName>
    <alternativeName>
        <fullName evidence="7">Imidazolone-5-propionate hydrolase</fullName>
    </alternativeName>
</protein>
<evidence type="ECO:0000256" key="5">
    <source>
        <dbReference type="ARBA" id="ARBA00022833"/>
    </source>
</evidence>
<organism evidence="9 10">
    <name type="scientific">Aureicoccus marinus</name>
    <dbReference type="NCBI Taxonomy" id="754435"/>
    <lineage>
        <taxon>Bacteria</taxon>
        <taxon>Pseudomonadati</taxon>
        <taxon>Bacteroidota</taxon>
        <taxon>Flavobacteriia</taxon>
        <taxon>Flavobacteriales</taxon>
        <taxon>Flavobacteriaceae</taxon>
        <taxon>Aureicoccus</taxon>
    </lineage>
</organism>
<accession>A0A2S7T938</accession>
<feature type="binding site" evidence="7">
    <location>
        <position position="86"/>
    </location>
    <ligand>
        <name>4-imidazolone-5-propanoate</name>
        <dbReference type="ChEBI" id="CHEBI:77893"/>
    </ligand>
</feature>
<comment type="cofactor">
    <cofactor evidence="7">
        <name>Zn(2+)</name>
        <dbReference type="ChEBI" id="CHEBI:29105"/>
    </cofactor>
    <cofactor evidence="7">
        <name>Fe(3+)</name>
        <dbReference type="ChEBI" id="CHEBI:29034"/>
    </cofactor>
    <text evidence="7">Binds 1 zinc or iron ion per subunit.</text>
</comment>
<feature type="binding site" evidence="7">
    <location>
        <position position="326"/>
    </location>
    <ligand>
        <name>4-imidazolone-5-propanoate</name>
        <dbReference type="ChEBI" id="CHEBI:77893"/>
    </ligand>
</feature>
<dbReference type="GO" id="GO:0005506">
    <property type="term" value="F:iron ion binding"/>
    <property type="evidence" value="ECO:0007669"/>
    <property type="project" value="UniProtKB-UniRule"/>
</dbReference>
<dbReference type="RefSeq" id="WP_105001645.1">
    <property type="nucleotide sequence ID" value="NZ_MQVX01000001.1"/>
</dbReference>
<dbReference type="GO" id="GO:0050480">
    <property type="term" value="F:imidazolonepropionase activity"/>
    <property type="evidence" value="ECO:0007669"/>
    <property type="project" value="UniProtKB-UniRule"/>
</dbReference>
<feature type="binding site" evidence="7">
    <location>
        <position position="149"/>
    </location>
    <ligand>
        <name>N-formimidoyl-L-glutamate</name>
        <dbReference type="ChEBI" id="CHEBI:58928"/>
    </ligand>
</feature>
<feature type="domain" description="Amidohydrolase-related" evidence="8">
    <location>
        <begin position="69"/>
        <end position="408"/>
    </location>
</feature>
<feature type="binding site" evidence="7">
    <location>
        <position position="247"/>
    </location>
    <ligand>
        <name>Zn(2+)</name>
        <dbReference type="ChEBI" id="CHEBI:29105"/>
    </ligand>
</feature>
<dbReference type="SUPFAM" id="SSF51338">
    <property type="entry name" value="Composite domain of metallo-dependent hydrolases"/>
    <property type="match status" value="1"/>
</dbReference>
<keyword evidence="10" id="KW-1185">Reference proteome</keyword>
<dbReference type="GO" id="GO:0008270">
    <property type="term" value="F:zinc ion binding"/>
    <property type="evidence" value="ECO:0007669"/>
    <property type="project" value="UniProtKB-UniRule"/>
</dbReference>
<keyword evidence="6 7" id="KW-0408">Iron</keyword>
<dbReference type="OrthoDB" id="9776455at2"/>
<dbReference type="InterPro" id="IPR032466">
    <property type="entry name" value="Metal_Hydrolase"/>
</dbReference>
<comment type="similarity">
    <text evidence="7">Belongs to the metallo-dependent hydrolases superfamily. HutI family.</text>
</comment>
<evidence type="ECO:0000256" key="1">
    <source>
        <dbReference type="ARBA" id="ARBA00012864"/>
    </source>
</evidence>
<feature type="binding site" evidence="7">
    <location>
        <position position="79"/>
    </location>
    <ligand>
        <name>Zn(2+)</name>
        <dbReference type="ChEBI" id="CHEBI:29105"/>
    </ligand>
</feature>
<keyword evidence="4 7" id="KW-0369">Histidine metabolism</keyword>
<keyword evidence="7" id="KW-0963">Cytoplasm</keyword>
<dbReference type="EC" id="3.5.2.7" evidence="1 7"/>
<comment type="subcellular location">
    <subcellularLocation>
        <location evidence="7">Cytoplasm</location>
    </subcellularLocation>
</comment>
<feature type="binding site" evidence="7">
    <location>
        <position position="182"/>
    </location>
    <ligand>
        <name>4-imidazolone-5-propanoate</name>
        <dbReference type="ChEBI" id="CHEBI:77893"/>
    </ligand>
</feature>
<dbReference type="InterPro" id="IPR005920">
    <property type="entry name" value="HutI"/>
</dbReference>
<dbReference type="SUPFAM" id="SSF51556">
    <property type="entry name" value="Metallo-dependent hydrolases"/>
    <property type="match status" value="1"/>
</dbReference>
<dbReference type="FunFam" id="3.20.20.140:FF:000007">
    <property type="entry name" value="Imidazolonepropionase"/>
    <property type="match status" value="1"/>
</dbReference>
<feature type="binding site" evidence="7">
    <location>
        <position position="77"/>
    </location>
    <ligand>
        <name>Fe(3+)</name>
        <dbReference type="ChEBI" id="CHEBI:29034"/>
    </ligand>
</feature>
<comment type="catalytic activity">
    <reaction evidence="7">
        <text>4-imidazolone-5-propanoate + H2O = N-formimidoyl-L-glutamate</text>
        <dbReference type="Rhea" id="RHEA:23660"/>
        <dbReference type="ChEBI" id="CHEBI:15377"/>
        <dbReference type="ChEBI" id="CHEBI:58928"/>
        <dbReference type="ChEBI" id="CHEBI:77893"/>
        <dbReference type="EC" id="3.5.2.7"/>
    </reaction>
</comment>
<gene>
    <name evidence="7" type="primary">hutI</name>
    <name evidence="9" type="ORF">BST99_09770</name>
</gene>
<feature type="binding site" evidence="7">
    <location>
        <position position="79"/>
    </location>
    <ligand>
        <name>Fe(3+)</name>
        <dbReference type="ChEBI" id="CHEBI:29034"/>
    </ligand>
</feature>
<dbReference type="GO" id="GO:0019557">
    <property type="term" value="P:L-histidine catabolic process to glutamate and formate"/>
    <property type="evidence" value="ECO:0007669"/>
    <property type="project" value="UniProtKB-UniPathway"/>
</dbReference>
<dbReference type="NCBIfam" id="TIGR01224">
    <property type="entry name" value="hutI"/>
    <property type="match status" value="1"/>
</dbReference>
<comment type="caution">
    <text evidence="9">The sequence shown here is derived from an EMBL/GenBank/DDBJ whole genome shotgun (WGS) entry which is preliminary data.</text>
</comment>
<keyword evidence="5 7" id="KW-0862">Zinc</keyword>
<dbReference type="InterPro" id="IPR006680">
    <property type="entry name" value="Amidohydro-rel"/>
</dbReference>
<feature type="binding site" evidence="7">
    <location>
        <position position="250"/>
    </location>
    <ligand>
        <name>4-imidazolone-5-propanoate</name>
        <dbReference type="ChEBI" id="CHEBI:77893"/>
    </ligand>
</feature>
<reference evidence="10" key="1">
    <citation type="submission" date="2016-11" db="EMBL/GenBank/DDBJ databases">
        <title>Trade-off between light-utilization and light-protection in marine flavobacteria.</title>
        <authorList>
            <person name="Kumagai Y."/>
            <person name="Yoshizawa S."/>
            <person name="Kogure K."/>
        </authorList>
    </citation>
    <scope>NUCLEOTIDE SEQUENCE [LARGE SCALE GENOMIC DNA]</scope>
    <source>
        <strain evidence="10">SG-18</strain>
    </source>
</reference>
<keyword evidence="3 7" id="KW-0378">Hydrolase</keyword>
<dbReference type="EMBL" id="MQVX01000001">
    <property type="protein sequence ID" value="PQJ15976.1"/>
    <property type="molecule type" value="Genomic_DNA"/>
</dbReference>
<comment type="function">
    <text evidence="7">Catalyzes the hydrolytic cleavage of the carbon-nitrogen bond in imidazolone-5-propanoate to yield N-formimidoyl-L-glutamate. It is the third step in the universal histidine degradation pathway.</text>
</comment>
<dbReference type="AlphaFoldDB" id="A0A2S7T938"/>
<name>A0A2S7T938_9FLAO</name>
<evidence type="ECO:0000313" key="10">
    <source>
        <dbReference type="Proteomes" id="UP000239366"/>
    </source>
</evidence>
<feature type="binding site" evidence="7">
    <location>
        <position position="321"/>
    </location>
    <ligand>
        <name>Fe(3+)</name>
        <dbReference type="ChEBI" id="CHEBI:29034"/>
    </ligand>
</feature>
<dbReference type="UniPathway" id="UPA00379">
    <property type="reaction ID" value="UER00551"/>
</dbReference>
<evidence type="ECO:0000256" key="6">
    <source>
        <dbReference type="ARBA" id="ARBA00023004"/>
    </source>
</evidence>
<dbReference type="PANTHER" id="PTHR42752:SF1">
    <property type="entry name" value="IMIDAZOLONEPROPIONASE-RELATED"/>
    <property type="match status" value="1"/>
</dbReference>
<feature type="binding site" evidence="7">
    <location>
        <position position="321"/>
    </location>
    <ligand>
        <name>Zn(2+)</name>
        <dbReference type="ChEBI" id="CHEBI:29105"/>
    </ligand>
</feature>
<evidence type="ECO:0000256" key="4">
    <source>
        <dbReference type="ARBA" id="ARBA00022808"/>
    </source>
</evidence>
<evidence type="ECO:0000256" key="2">
    <source>
        <dbReference type="ARBA" id="ARBA00022723"/>
    </source>
</evidence>
<feature type="binding site" evidence="7">
    <location>
        <position position="325"/>
    </location>
    <ligand>
        <name>N-formimidoyl-L-glutamate</name>
        <dbReference type="ChEBI" id="CHEBI:58928"/>
    </ligand>
</feature>
<dbReference type="Gene3D" id="2.30.40.10">
    <property type="entry name" value="Urease, subunit C, domain 1"/>
    <property type="match status" value="1"/>
</dbReference>
<comment type="pathway">
    <text evidence="7">Amino-acid degradation; L-histidine degradation into L-glutamate; N-formimidoyl-L-glutamate from L-histidine: step 3/3.</text>
</comment>
<dbReference type="Gene3D" id="3.20.20.140">
    <property type="entry name" value="Metal-dependent hydrolases"/>
    <property type="match status" value="1"/>
</dbReference>
<feature type="binding site" evidence="7">
    <location>
        <position position="323"/>
    </location>
    <ligand>
        <name>N-formimidoyl-L-glutamate</name>
        <dbReference type="ChEBI" id="CHEBI:58928"/>
    </ligand>
</feature>
<dbReference type="Pfam" id="PF01979">
    <property type="entry name" value="Amidohydro_1"/>
    <property type="match status" value="1"/>
</dbReference>
<evidence type="ECO:0000313" key="9">
    <source>
        <dbReference type="EMBL" id="PQJ15976.1"/>
    </source>
</evidence>
<dbReference type="Proteomes" id="UP000239366">
    <property type="component" value="Unassembled WGS sequence"/>
</dbReference>
<feature type="binding site" evidence="7">
    <location>
        <position position="247"/>
    </location>
    <ligand>
        <name>Fe(3+)</name>
        <dbReference type="ChEBI" id="CHEBI:29034"/>
    </ligand>
</feature>
<evidence type="ECO:0000256" key="3">
    <source>
        <dbReference type="ARBA" id="ARBA00022801"/>
    </source>
</evidence>